<dbReference type="EMBL" id="HBII01009709">
    <property type="protein sequence ID" value="CAE0345228.1"/>
    <property type="molecule type" value="Transcribed_RNA"/>
</dbReference>
<evidence type="ECO:0000256" key="1">
    <source>
        <dbReference type="SAM" id="Phobius"/>
    </source>
</evidence>
<keyword evidence="1" id="KW-1133">Transmembrane helix</keyword>
<organism evidence="2">
    <name type="scientific">Euplotes harpa</name>
    <dbReference type="NCBI Taxonomy" id="151035"/>
    <lineage>
        <taxon>Eukaryota</taxon>
        <taxon>Sar</taxon>
        <taxon>Alveolata</taxon>
        <taxon>Ciliophora</taxon>
        <taxon>Intramacronucleata</taxon>
        <taxon>Spirotrichea</taxon>
        <taxon>Hypotrichia</taxon>
        <taxon>Euplotida</taxon>
        <taxon>Euplotidae</taxon>
        <taxon>Euplotes</taxon>
    </lineage>
</organism>
<sequence>MFNTYHSDLCTIFMRLSLGLLLIVYPIGWAFLLYFSYFSSYLSFIPMYIIYEIIGAVVLIIAGIILFLAGLFCVYVLPHIVVFLAKLSLQIGGKVYRLILRK</sequence>
<name>A0A7S3J413_9SPIT</name>
<proteinExistence type="predicted"/>
<feature type="transmembrane region" description="Helical" evidence="1">
    <location>
        <begin position="49"/>
        <end position="77"/>
    </location>
</feature>
<dbReference type="AlphaFoldDB" id="A0A7S3J413"/>
<gene>
    <name evidence="2" type="ORF">EHAR0213_LOCUS4137</name>
</gene>
<keyword evidence="1" id="KW-0812">Transmembrane</keyword>
<keyword evidence="1" id="KW-0472">Membrane</keyword>
<feature type="transmembrane region" description="Helical" evidence="1">
    <location>
        <begin position="12"/>
        <end position="37"/>
    </location>
</feature>
<evidence type="ECO:0000313" key="2">
    <source>
        <dbReference type="EMBL" id="CAE0345228.1"/>
    </source>
</evidence>
<accession>A0A7S3J413</accession>
<protein>
    <submittedName>
        <fullName evidence="2">Uncharacterized protein</fullName>
    </submittedName>
</protein>
<reference evidence="2" key="1">
    <citation type="submission" date="2021-01" db="EMBL/GenBank/DDBJ databases">
        <authorList>
            <person name="Corre E."/>
            <person name="Pelletier E."/>
            <person name="Niang G."/>
            <person name="Scheremetjew M."/>
            <person name="Finn R."/>
            <person name="Kale V."/>
            <person name="Holt S."/>
            <person name="Cochrane G."/>
            <person name="Meng A."/>
            <person name="Brown T."/>
            <person name="Cohen L."/>
        </authorList>
    </citation>
    <scope>NUCLEOTIDE SEQUENCE</scope>
    <source>
        <strain evidence="2">FSP1.4</strain>
    </source>
</reference>